<dbReference type="PANTHER" id="PTHR33993">
    <property type="entry name" value="GLYOXALASE-RELATED"/>
    <property type="match status" value="1"/>
</dbReference>
<dbReference type="Pfam" id="PF00903">
    <property type="entry name" value="Glyoxalase"/>
    <property type="match status" value="1"/>
</dbReference>
<accession>A0ABW9ZEH7</accession>
<reference evidence="2 3" key="1">
    <citation type="submission" date="2020-01" db="EMBL/GenBank/DDBJ databases">
        <authorList>
            <person name="Peng S.Y."/>
            <person name="Li J."/>
            <person name="Wang M."/>
            <person name="Wang L."/>
            <person name="Wang C.Q."/>
            <person name="Wang J.R."/>
        </authorList>
    </citation>
    <scope>NUCLEOTIDE SEQUENCE [LARGE SCALE GENOMIC DNA]</scope>
    <source>
        <strain evidence="2 3">XCT-34</strain>
    </source>
</reference>
<organism evidence="2 3">
    <name type="scientific">Pannonibacter tanglangensis</name>
    <dbReference type="NCBI Taxonomy" id="2750084"/>
    <lineage>
        <taxon>Bacteria</taxon>
        <taxon>Pseudomonadati</taxon>
        <taxon>Pseudomonadota</taxon>
        <taxon>Alphaproteobacteria</taxon>
        <taxon>Hyphomicrobiales</taxon>
        <taxon>Stappiaceae</taxon>
        <taxon>Pannonibacter</taxon>
    </lineage>
</organism>
<gene>
    <name evidence="2" type="ORF">GWI71_04225</name>
</gene>
<keyword evidence="3" id="KW-1185">Reference proteome</keyword>
<dbReference type="Gene3D" id="3.10.180.10">
    <property type="entry name" value="2,3-Dihydroxybiphenyl 1,2-Dioxygenase, domain 1"/>
    <property type="match status" value="1"/>
</dbReference>
<name>A0ABW9ZEH7_9HYPH</name>
<evidence type="ECO:0000313" key="3">
    <source>
        <dbReference type="Proteomes" id="UP000541347"/>
    </source>
</evidence>
<dbReference type="InterPro" id="IPR052164">
    <property type="entry name" value="Anthracycline_SecMetBiosynth"/>
</dbReference>
<comment type="caution">
    <text evidence="2">The sequence shown here is derived from an EMBL/GenBank/DDBJ whole genome shotgun (WGS) entry which is preliminary data.</text>
</comment>
<dbReference type="CDD" id="cd07247">
    <property type="entry name" value="SgaA_N_like"/>
    <property type="match status" value="1"/>
</dbReference>
<dbReference type="PROSITE" id="PS51819">
    <property type="entry name" value="VOC"/>
    <property type="match status" value="1"/>
</dbReference>
<dbReference type="InterPro" id="IPR004360">
    <property type="entry name" value="Glyas_Fos-R_dOase_dom"/>
</dbReference>
<feature type="domain" description="VOC" evidence="1">
    <location>
        <begin position="12"/>
        <end position="128"/>
    </location>
</feature>
<dbReference type="Proteomes" id="UP000541347">
    <property type="component" value="Unassembled WGS sequence"/>
</dbReference>
<dbReference type="RefSeq" id="WP_161674203.1">
    <property type="nucleotide sequence ID" value="NZ_JAABLP010000001.1"/>
</dbReference>
<dbReference type="EMBL" id="JAABLP010000001">
    <property type="protein sequence ID" value="NBN62881.1"/>
    <property type="molecule type" value="Genomic_DNA"/>
</dbReference>
<dbReference type="InterPro" id="IPR029068">
    <property type="entry name" value="Glyas_Bleomycin-R_OHBP_Dase"/>
</dbReference>
<dbReference type="SUPFAM" id="SSF54593">
    <property type="entry name" value="Glyoxalase/Bleomycin resistance protein/Dihydroxybiphenyl dioxygenase"/>
    <property type="match status" value="1"/>
</dbReference>
<dbReference type="PANTHER" id="PTHR33993:SF2">
    <property type="entry name" value="VOC DOMAIN-CONTAINING PROTEIN"/>
    <property type="match status" value="1"/>
</dbReference>
<evidence type="ECO:0000313" key="2">
    <source>
        <dbReference type="EMBL" id="NBN62881.1"/>
    </source>
</evidence>
<protein>
    <submittedName>
        <fullName evidence="2">VOC family protein</fullName>
    </submittedName>
</protein>
<sequence length="132" mass="14372">MSKSTASTPRNSIVWFELPVPDLDRGVAFYNEVLQVELIREDMDGMRTAKFPVLDEKDTPSGHLFIGTPAPAGQGSVTHLACPGRLEDGMERLARAGGKVLSDPIAIPFGRFTYCQDPFGNSIGLYVETGQE</sequence>
<evidence type="ECO:0000259" key="1">
    <source>
        <dbReference type="PROSITE" id="PS51819"/>
    </source>
</evidence>
<dbReference type="InterPro" id="IPR037523">
    <property type="entry name" value="VOC_core"/>
</dbReference>
<proteinExistence type="predicted"/>